<organism evidence="1">
    <name type="scientific">marine metagenome</name>
    <dbReference type="NCBI Taxonomy" id="408172"/>
    <lineage>
        <taxon>unclassified sequences</taxon>
        <taxon>metagenomes</taxon>
        <taxon>ecological metagenomes</taxon>
    </lineage>
</organism>
<reference evidence="1" key="1">
    <citation type="submission" date="2018-05" db="EMBL/GenBank/DDBJ databases">
        <authorList>
            <person name="Lanie J.A."/>
            <person name="Ng W.-L."/>
            <person name="Kazmierczak K.M."/>
            <person name="Andrzejewski T.M."/>
            <person name="Davidsen T.M."/>
            <person name="Wayne K.J."/>
            <person name="Tettelin H."/>
            <person name="Glass J.I."/>
            <person name="Rusch D."/>
            <person name="Podicherti R."/>
            <person name="Tsui H.-C.T."/>
            <person name="Winkler M.E."/>
        </authorList>
    </citation>
    <scope>NUCLEOTIDE SEQUENCE</scope>
</reference>
<gene>
    <name evidence="1" type="ORF">METZ01_LOCUS400409</name>
</gene>
<accession>A0A382VNH6</accession>
<dbReference type="EMBL" id="UINC01153055">
    <property type="protein sequence ID" value="SVD47555.1"/>
    <property type="molecule type" value="Genomic_DNA"/>
</dbReference>
<sequence length="76" mass="8678">VGGLVSEGYSSYGRIFHPAIEMVGREGFPFSWSTIAEQNGRTTHPEMRYWRVAGMPEPHPRPHWEVGPEERTLPID</sequence>
<name>A0A382VNH6_9ZZZZ</name>
<dbReference type="AlphaFoldDB" id="A0A382VNH6"/>
<proteinExistence type="predicted"/>
<feature type="non-terminal residue" evidence="1">
    <location>
        <position position="76"/>
    </location>
</feature>
<feature type="non-terminal residue" evidence="1">
    <location>
        <position position="1"/>
    </location>
</feature>
<evidence type="ECO:0000313" key="1">
    <source>
        <dbReference type="EMBL" id="SVD47555.1"/>
    </source>
</evidence>
<protein>
    <submittedName>
        <fullName evidence="1">Uncharacterized protein</fullName>
    </submittedName>
</protein>